<dbReference type="AlphaFoldDB" id="T0Y6U6"/>
<name>T0Y6U6_9ZZZZ</name>
<feature type="domain" description="Transposase IS66 central" evidence="2">
    <location>
        <begin position="2"/>
        <end position="37"/>
    </location>
</feature>
<comment type="caution">
    <text evidence="3">The sequence shown here is derived from an EMBL/GenBank/DDBJ whole genome shotgun (WGS) entry which is preliminary data.</text>
</comment>
<feature type="region of interest" description="Disordered" evidence="1">
    <location>
        <begin position="71"/>
        <end position="93"/>
    </location>
</feature>
<reference evidence="3" key="2">
    <citation type="journal article" date="2014" name="ISME J.">
        <title>Microbial stratification in low pH oxic and suboxic macroscopic growths along an acid mine drainage.</title>
        <authorList>
            <person name="Mendez-Garcia C."/>
            <person name="Mesa V."/>
            <person name="Sprenger R.R."/>
            <person name="Richter M."/>
            <person name="Diez M.S."/>
            <person name="Solano J."/>
            <person name="Bargiela R."/>
            <person name="Golyshina O.V."/>
            <person name="Manteca A."/>
            <person name="Ramos J.L."/>
            <person name="Gallego J.R."/>
            <person name="Llorente I."/>
            <person name="Martins Dos Santos V.A."/>
            <person name="Jensen O.N."/>
            <person name="Pelaez A.I."/>
            <person name="Sanchez J."/>
            <person name="Ferrer M."/>
        </authorList>
    </citation>
    <scope>NUCLEOTIDE SEQUENCE</scope>
</reference>
<evidence type="ECO:0000256" key="1">
    <source>
        <dbReference type="SAM" id="MobiDB-lite"/>
    </source>
</evidence>
<accession>T0Y6U6</accession>
<gene>
    <name evidence="3" type="ORF">B2A_14727</name>
</gene>
<evidence type="ECO:0000313" key="3">
    <source>
        <dbReference type="EMBL" id="EQD28858.1"/>
    </source>
</evidence>
<protein>
    <recommendedName>
        <fullName evidence="2">Transposase IS66 central domain-containing protein</fullName>
    </recommendedName>
</protein>
<reference evidence="3" key="1">
    <citation type="submission" date="2013-08" db="EMBL/GenBank/DDBJ databases">
        <authorList>
            <person name="Mendez C."/>
            <person name="Richter M."/>
            <person name="Ferrer M."/>
            <person name="Sanchez J."/>
        </authorList>
    </citation>
    <scope>NUCLEOTIDE SEQUENCE</scope>
</reference>
<evidence type="ECO:0000259" key="2">
    <source>
        <dbReference type="Pfam" id="PF03050"/>
    </source>
</evidence>
<dbReference type="InterPro" id="IPR004291">
    <property type="entry name" value="Transposase_IS66_central"/>
</dbReference>
<dbReference type="EMBL" id="AUZZ01010704">
    <property type="protein sequence ID" value="EQD28858.1"/>
    <property type="molecule type" value="Genomic_DNA"/>
</dbReference>
<sequence length="93" mass="10588">LFVTDPDVDPTNNRAERSLMPSVMYRKTSGGTRSDSGDRVYETLASVSYTSKLRKGNIMADGPPEIRKWMDKKRKKKMEERLNRSGEMSGSEQ</sequence>
<dbReference type="Pfam" id="PF03050">
    <property type="entry name" value="DDE_Tnp_IS66"/>
    <property type="match status" value="1"/>
</dbReference>
<proteinExistence type="predicted"/>
<organism evidence="3">
    <name type="scientific">mine drainage metagenome</name>
    <dbReference type="NCBI Taxonomy" id="410659"/>
    <lineage>
        <taxon>unclassified sequences</taxon>
        <taxon>metagenomes</taxon>
        <taxon>ecological metagenomes</taxon>
    </lineage>
</organism>
<feature type="non-terminal residue" evidence="3">
    <location>
        <position position="1"/>
    </location>
</feature>